<evidence type="ECO:0000313" key="1">
    <source>
        <dbReference type="EMBL" id="SCB33016.1"/>
    </source>
</evidence>
<organism evidence="1 2">
    <name type="scientific">Rhizobium lusitanum</name>
    <dbReference type="NCBI Taxonomy" id="293958"/>
    <lineage>
        <taxon>Bacteria</taxon>
        <taxon>Pseudomonadati</taxon>
        <taxon>Pseudomonadota</taxon>
        <taxon>Alphaproteobacteria</taxon>
        <taxon>Hyphomicrobiales</taxon>
        <taxon>Rhizobiaceae</taxon>
        <taxon>Rhizobium/Agrobacterium group</taxon>
        <taxon>Rhizobium</taxon>
    </lineage>
</organism>
<dbReference type="EMBL" id="FMAF01000007">
    <property type="protein sequence ID" value="SCB33016.1"/>
    <property type="molecule type" value="Genomic_DNA"/>
</dbReference>
<protein>
    <submittedName>
        <fullName evidence="1">Uncharacterized protein</fullName>
    </submittedName>
</protein>
<dbReference type="Proteomes" id="UP000199205">
    <property type="component" value="Unassembled WGS sequence"/>
</dbReference>
<reference evidence="1 2" key="1">
    <citation type="submission" date="2016-08" db="EMBL/GenBank/DDBJ databases">
        <authorList>
            <person name="Seilhamer J.J."/>
        </authorList>
    </citation>
    <scope>NUCLEOTIDE SEQUENCE [LARGE SCALE GENOMIC DNA]</scope>
    <source>
        <strain evidence="1 2">P1-7</strain>
    </source>
</reference>
<name>A0A1C3VZC9_9HYPH</name>
<sequence length="76" mass="8370">MSSVYIKVEMVGDGQPPDAALMDRIRSLILQSSEVDSISYRSTSIVQTLEAFLTIPHADITDGAAREPIQPKSHRE</sequence>
<proteinExistence type="predicted"/>
<dbReference type="AlphaFoldDB" id="A0A1C3VZC9"/>
<accession>A0A1C3VZC9</accession>
<gene>
    <name evidence="1" type="ORF">GA0061101_107169</name>
</gene>
<evidence type="ECO:0000313" key="2">
    <source>
        <dbReference type="Proteomes" id="UP000199205"/>
    </source>
</evidence>
<dbReference type="RefSeq" id="WP_092574282.1">
    <property type="nucleotide sequence ID" value="NZ_FMAF01000007.1"/>
</dbReference>